<gene>
    <name evidence="1" type="ORF">SAMN05421738_1323</name>
</gene>
<evidence type="ECO:0000313" key="2">
    <source>
        <dbReference type="Proteomes" id="UP000199149"/>
    </source>
</evidence>
<evidence type="ECO:0008006" key="3">
    <source>
        <dbReference type="Google" id="ProtNLM"/>
    </source>
</evidence>
<accession>A0A1I5BF96</accession>
<keyword evidence="2" id="KW-1185">Reference proteome</keyword>
<name>A0A1I5BF96_9FLAO</name>
<protein>
    <recommendedName>
        <fullName evidence="3">Lipoprotein</fullName>
    </recommendedName>
</protein>
<dbReference type="RefSeq" id="WP_092910713.1">
    <property type="nucleotide sequence ID" value="NZ_FOUZ01000032.1"/>
</dbReference>
<dbReference type="Proteomes" id="UP000199149">
    <property type="component" value="Unassembled WGS sequence"/>
</dbReference>
<proteinExistence type="predicted"/>
<evidence type="ECO:0000313" key="1">
    <source>
        <dbReference type="EMBL" id="SFN73340.1"/>
    </source>
</evidence>
<sequence>MKKSITIFGAIIFATFTLTSCGSSVESDAKKLAELQCKSQKLSEKVLSGDMSVSAESMTLATDAAKLAQEIEGKYTTDEEKQKFEEALLKEMGKCE</sequence>
<organism evidence="1 2">
    <name type="scientific">Algoriella xinjiangensis</name>
    <dbReference type="NCBI Taxonomy" id="684065"/>
    <lineage>
        <taxon>Bacteria</taxon>
        <taxon>Pseudomonadati</taxon>
        <taxon>Bacteroidota</taxon>
        <taxon>Flavobacteriia</taxon>
        <taxon>Flavobacteriales</taxon>
        <taxon>Weeksellaceae</taxon>
        <taxon>Algoriella</taxon>
    </lineage>
</organism>
<dbReference type="EMBL" id="FOUZ01000032">
    <property type="protein sequence ID" value="SFN73340.1"/>
    <property type="molecule type" value="Genomic_DNA"/>
</dbReference>
<dbReference type="STRING" id="684065.SAMN05421738_1323"/>
<reference evidence="2" key="1">
    <citation type="submission" date="2016-10" db="EMBL/GenBank/DDBJ databases">
        <authorList>
            <person name="Varghese N."/>
            <person name="Submissions S."/>
        </authorList>
    </citation>
    <scope>NUCLEOTIDE SEQUENCE [LARGE SCALE GENOMIC DNA]</scope>
    <source>
        <strain evidence="2">XJ109</strain>
    </source>
</reference>
<dbReference type="PROSITE" id="PS51257">
    <property type="entry name" value="PROKAR_LIPOPROTEIN"/>
    <property type="match status" value="1"/>
</dbReference>
<dbReference type="AlphaFoldDB" id="A0A1I5BF96"/>
<dbReference type="OrthoDB" id="1446481at2"/>